<reference evidence="1" key="1">
    <citation type="submission" date="2022-04" db="EMBL/GenBank/DDBJ databases">
        <title>Whole genome sequence of Sphaerotilus sp. FB-5.</title>
        <authorList>
            <person name="Takeda M."/>
            <person name="Narihara S."/>
            <person name="Akimoto M."/>
            <person name="Akimoto R."/>
            <person name="Nishiyashiki S."/>
            <person name="Murakami T."/>
        </authorList>
    </citation>
    <scope>NUCLEOTIDE SEQUENCE</scope>
    <source>
        <strain evidence="1">FB-5</strain>
    </source>
</reference>
<gene>
    <name evidence="1" type="ORF">CATMQ487_48520</name>
</gene>
<proteinExistence type="predicted"/>
<name>A0ABM7YT93_9BURK</name>
<accession>A0ABM7YT93</accession>
<organism evidence="1 2">
    <name type="scientific">Sphaerotilus microaerophilus</name>
    <dbReference type="NCBI Taxonomy" id="2914710"/>
    <lineage>
        <taxon>Bacteria</taxon>
        <taxon>Pseudomonadati</taxon>
        <taxon>Pseudomonadota</taxon>
        <taxon>Betaproteobacteria</taxon>
        <taxon>Burkholderiales</taxon>
        <taxon>Sphaerotilaceae</taxon>
        <taxon>Sphaerotilus</taxon>
    </lineage>
</organism>
<dbReference type="EMBL" id="AP025730">
    <property type="protein sequence ID" value="BDI07882.1"/>
    <property type="molecule type" value="Genomic_DNA"/>
</dbReference>
<sequence>MAGLRRAGTQDHLPRGLLTRAWLRAITGPLTGPDSAQADLDEAWDIAERGPMRLFMADIHLYRARLFFREANYPWESPEADLAAARALIERCGYGRRREELADAEAALAQWRQGGSAPH</sequence>
<protein>
    <recommendedName>
        <fullName evidence="3">DUF4129 domain-containing protein</fullName>
    </recommendedName>
</protein>
<keyword evidence="2" id="KW-1185">Reference proteome</keyword>
<evidence type="ECO:0008006" key="3">
    <source>
        <dbReference type="Google" id="ProtNLM"/>
    </source>
</evidence>
<dbReference type="Proteomes" id="UP001057498">
    <property type="component" value="Chromosome"/>
</dbReference>
<evidence type="ECO:0000313" key="2">
    <source>
        <dbReference type="Proteomes" id="UP001057498"/>
    </source>
</evidence>
<evidence type="ECO:0000313" key="1">
    <source>
        <dbReference type="EMBL" id="BDI07882.1"/>
    </source>
</evidence>
<dbReference type="RefSeq" id="WP_251971035.1">
    <property type="nucleotide sequence ID" value="NZ_AP025730.1"/>
</dbReference>